<keyword evidence="3" id="KW-1185">Reference proteome</keyword>
<organism evidence="2 3">
    <name type="scientific">Aspergillus mulundensis</name>
    <dbReference type="NCBI Taxonomy" id="1810919"/>
    <lineage>
        <taxon>Eukaryota</taxon>
        <taxon>Fungi</taxon>
        <taxon>Dikarya</taxon>
        <taxon>Ascomycota</taxon>
        <taxon>Pezizomycotina</taxon>
        <taxon>Eurotiomycetes</taxon>
        <taxon>Eurotiomycetidae</taxon>
        <taxon>Eurotiales</taxon>
        <taxon>Aspergillaceae</taxon>
        <taxon>Aspergillus</taxon>
        <taxon>Aspergillus subgen. Nidulantes</taxon>
    </lineage>
</organism>
<gene>
    <name evidence="2" type="ORF">DSM5745_08873</name>
</gene>
<keyword evidence="1" id="KW-1133">Transmembrane helix</keyword>
<evidence type="ECO:0000256" key="1">
    <source>
        <dbReference type="SAM" id="Phobius"/>
    </source>
</evidence>
<sequence>MSLRVITQYIPSARQLKASAWDLVEPFITTVDVDGVTENGTFRRGPLFSRRAQWCIPLNIMMFLFYINILPEDLWHIGAFTTAFTCLLALMQRESATGTLVRFCPQRAKVIVRAAILYVLCYAVLPTGSFYIAGPWCCVYLSVLLLSERGYGYERDGLWTPRLQVKVFLVAIAMTALEIVVSPAAELRAQ</sequence>
<evidence type="ECO:0000313" key="2">
    <source>
        <dbReference type="EMBL" id="RDW69113.1"/>
    </source>
</evidence>
<feature type="transmembrane region" description="Helical" evidence="1">
    <location>
        <begin position="75"/>
        <end position="91"/>
    </location>
</feature>
<dbReference type="RefSeq" id="XP_026600902.1">
    <property type="nucleotide sequence ID" value="XM_026750889.1"/>
</dbReference>
<dbReference type="AlphaFoldDB" id="A0A3D8R4Y5"/>
<name>A0A3D8R4Y5_9EURO</name>
<reference evidence="2 3" key="1">
    <citation type="journal article" date="2018" name="IMA Fungus">
        <title>IMA Genome-F 9: Draft genome sequence of Annulohypoxylon stygium, Aspergillus mulundensis, Berkeleyomyces basicola (syn. Thielaviopsis basicola), Ceratocystis smalleyi, two Cercospora beticola strains, Coleophoma cylindrospora, Fusarium fracticaudum, Phialophora cf. hyalina, and Morchella septimelata.</title>
        <authorList>
            <person name="Wingfield B.D."/>
            <person name="Bills G.F."/>
            <person name="Dong Y."/>
            <person name="Huang W."/>
            <person name="Nel W.J."/>
            <person name="Swalarsk-Parry B.S."/>
            <person name="Vaghefi N."/>
            <person name="Wilken P.M."/>
            <person name="An Z."/>
            <person name="de Beer Z.W."/>
            <person name="De Vos L."/>
            <person name="Chen L."/>
            <person name="Duong T.A."/>
            <person name="Gao Y."/>
            <person name="Hammerbacher A."/>
            <person name="Kikkert J.R."/>
            <person name="Li Y."/>
            <person name="Li H."/>
            <person name="Li K."/>
            <person name="Li Q."/>
            <person name="Liu X."/>
            <person name="Ma X."/>
            <person name="Naidoo K."/>
            <person name="Pethybridge S.J."/>
            <person name="Sun J."/>
            <person name="Steenkamp E.T."/>
            <person name="van der Nest M.A."/>
            <person name="van Wyk S."/>
            <person name="Wingfield M.J."/>
            <person name="Xiong C."/>
            <person name="Yue Q."/>
            <person name="Zhang X."/>
        </authorList>
    </citation>
    <scope>NUCLEOTIDE SEQUENCE [LARGE SCALE GENOMIC DNA]</scope>
    <source>
        <strain evidence="2 3">DSM 5745</strain>
    </source>
</reference>
<keyword evidence="1" id="KW-0472">Membrane</keyword>
<feature type="transmembrane region" description="Helical" evidence="1">
    <location>
        <begin position="111"/>
        <end position="143"/>
    </location>
</feature>
<dbReference type="GeneID" id="38119243"/>
<comment type="caution">
    <text evidence="2">The sequence shown here is derived from an EMBL/GenBank/DDBJ whole genome shotgun (WGS) entry which is preliminary data.</text>
</comment>
<feature type="transmembrane region" description="Helical" evidence="1">
    <location>
        <begin position="52"/>
        <end position="69"/>
    </location>
</feature>
<dbReference type="EMBL" id="PVWQ01000011">
    <property type="protein sequence ID" value="RDW69113.1"/>
    <property type="molecule type" value="Genomic_DNA"/>
</dbReference>
<evidence type="ECO:0000313" key="3">
    <source>
        <dbReference type="Proteomes" id="UP000256690"/>
    </source>
</evidence>
<accession>A0A3D8R4Y5</accession>
<proteinExistence type="predicted"/>
<feature type="transmembrane region" description="Helical" evidence="1">
    <location>
        <begin position="163"/>
        <end position="185"/>
    </location>
</feature>
<keyword evidence="1" id="KW-0812">Transmembrane</keyword>
<dbReference type="Proteomes" id="UP000256690">
    <property type="component" value="Unassembled WGS sequence"/>
</dbReference>
<protein>
    <submittedName>
        <fullName evidence="2">Uncharacterized protein</fullName>
    </submittedName>
</protein>